<protein>
    <submittedName>
        <fullName evidence="3">NUDIX domain-containing protein</fullName>
    </submittedName>
</protein>
<dbReference type="InterPro" id="IPR000086">
    <property type="entry name" value="NUDIX_hydrolase_dom"/>
</dbReference>
<dbReference type="PROSITE" id="PS51462">
    <property type="entry name" value="NUDIX"/>
    <property type="match status" value="1"/>
</dbReference>
<keyword evidence="4" id="KW-1185">Reference proteome</keyword>
<dbReference type="SUPFAM" id="SSF55811">
    <property type="entry name" value="Nudix"/>
    <property type="match status" value="1"/>
</dbReference>
<evidence type="ECO:0000259" key="2">
    <source>
        <dbReference type="PROSITE" id="PS51462"/>
    </source>
</evidence>
<evidence type="ECO:0000256" key="1">
    <source>
        <dbReference type="ARBA" id="ARBA00022801"/>
    </source>
</evidence>
<evidence type="ECO:0000313" key="4">
    <source>
        <dbReference type="Proteomes" id="UP001364890"/>
    </source>
</evidence>
<dbReference type="PANTHER" id="PTHR43222">
    <property type="entry name" value="NUDIX HYDROLASE 23"/>
    <property type="match status" value="1"/>
</dbReference>
<feature type="domain" description="Nudix hydrolase" evidence="2">
    <location>
        <begin position="21"/>
        <end position="145"/>
    </location>
</feature>
<dbReference type="InterPro" id="IPR020084">
    <property type="entry name" value="NUDIX_hydrolase_CS"/>
</dbReference>
<gene>
    <name evidence="3" type="ORF">WAX74_06020</name>
</gene>
<dbReference type="PROSITE" id="PS00893">
    <property type="entry name" value="NUDIX_BOX"/>
    <property type="match status" value="1"/>
</dbReference>
<keyword evidence="1" id="KW-0378">Hydrolase</keyword>
<dbReference type="RefSeq" id="WP_336496760.1">
    <property type="nucleotide sequence ID" value="NZ_JBAWSY010000003.1"/>
</dbReference>
<dbReference type="Gene3D" id="3.90.79.10">
    <property type="entry name" value="Nucleoside Triphosphate Pyrophosphohydrolase"/>
    <property type="match status" value="1"/>
</dbReference>
<reference evidence="3 4" key="1">
    <citation type="submission" date="2024-01" db="EMBL/GenBank/DDBJ databases">
        <title>Seven novel Bacillus-like species.</title>
        <authorList>
            <person name="Liu G."/>
        </authorList>
    </citation>
    <scope>NUCLEOTIDE SEQUENCE [LARGE SCALE GENOMIC DNA]</scope>
    <source>
        <strain evidence="3 4">FJAT-51614</strain>
    </source>
</reference>
<proteinExistence type="predicted"/>
<accession>A0ABU8F2F2</accession>
<dbReference type="Pfam" id="PF00293">
    <property type="entry name" value="NUDIX"/>
    <property type="match status" value="1"/>
</dbReference>
<organism evidence="3 4">
    <name type="scientific">Psychrobacillus mangrovi</name>
    <dbReference type="NCBI Taxonomy" id="3117745"/>
    <lineage>
        <taxon>Bacteria</taxon>
        <taxon>Bacillati</taxon>
        <taxon>Bacillota</taxon>
        <taxon>Bacilli</taxon>
        <taxon>Bacillales</taxon>
        <taxon>Bacillaceae</taxon>
        <taxon>Psychrobacillus</taxon>
    </lineage>
</organism>
<dbReference type="Proteomes" id="UP001364890">
    <property type="component" value="Unassembled WGS sequence"/>
</dbReference>
<sequence length="160" mass="18421">MISFLDLNGNRVELSFEKDTFSIEARHVLVIAKHQNNWLLTLHPKRGIEFPGGKVEGKESVIEAALRETIEETNVEIKNVEWFAEYLVYEEKPFCKAVFIAEVGHIEVESTNFETDGALWLSTDDLLHNNNLSFHMRDAGMKAILEKVIALEGKWNNREY</sequence>
<dbReference type="PANTHER" id="PTHR43222:SF2">
    <property type="entry name" value="NUDIX HYDROLASE 23, CHLOROPLASTIC"/>
    <property type="match status" value="1"/>
</dbReference>
<evidence type="ECO:0000313" key="3">
    <source>
        <dbReference type="EMBL" id="MEI4769198.1"/>
    </source>
</evidence>
<comment type="caution">
    <text evidence="3">The sequence shown here is derived from an EMBL/GenBank/DDBJ whole genome shotgun (WGS) entry which is preliminary data.</text>
</comment>
<name>A0ABU8F2F2_9BACI</name>
<dbReference type="InterPro" id="IPR015797">
    <property type="entry name" value="NUDIX_hydrolase-like_dom_sf"/>
</dbReference>
<dbReference type="EMBL" id="JBAWSY010000003">
    <property type="protein sequence ID" value="MEI4769198.1"/>
    <property type="molecule type" value="Genomic_DNA"/>
</dbReference>